<evidence type="ECO:0000313" key="1">
    <source>
        <dbReference type="EMBL" id="KAA6447843.1"/>
    </source>
</evidence>
<organism evidence="1 2">
    <name type="scientific">Bacillus swezeyi</name>
    <dbReference type="NCBI Taxonomy" id="1925020"/>
    <lineage>
        <taxon>Bacteria</taxon>
        <taxon>Bacillati</taxon>
        <taxon>Bacillota</taxon>
        <taxon>Bacilli</taxon>
        <taxon>Bacillales</taxon>
        <taxon>Bacillaceae</taxon>
        <taxon>Bacillus</taxon>
    </lineage>
</organism>
<gene>
    <name evidence="1" type="ORF">DX927_20140</name>
</gene>
<dbReference type="EMBL" id="QSND01000005">
    <property type="protein sequence ID" value="KAA6447843.1"/>
    <property type="molecule type" value="Genomic_DNA"/>
</dbReference>
<reference evidence="1 2" key="1">
    <citation type="submission" date="2018-08" db="EMBL/GenBank/DDBJ databases">
        <title>Bacillus phenotypic plasticity.</title>
        <authorList>
            <person name="Hurtado E."/>
        </authorList>
    </citation>
    <scope>NUCLEOTIDE SEQUENCE [LARGE SCALE GENOMIC DNA]</scope>
    <source>
        <strain evidence="1 2">427</strain>
    </source>
</reference>
<evidence type="ECO:0008006" key="3">
    <source>
        <dbReference type="Google" id="ProtNLM"/>
    </source>
</evidence>
<comment type="caution">
    <text evidence="1">The sequence shown here is derived from an EMBL/GenBank/DDBJ whole genome shotgun (WGS) entry which is preliminary data.</text>
</comment>
<protein>
    <recommendedName>
        <fullName evidence="3">Prophage pi2 protein 38</fullName>
    </recommendedName>
</protein>
<proteinExistence type="predicted"/>
<accession>A0A5M8RL64</accession>
<sequence length="109" mass="12653">MTLSDLHKRLKATGIPVAYSHFKVSEESQAPAPPYILYLETATTSFYADNKAYKRIKSVDIELYTAKKDLEKESLIEKLLNDANLPYQPDETYLESQQVFKRTYEVWVD</sequence>
<name>A0A5M8RL64_9BACI</name>
<dbReference type="AlphaFoldDB" id="A0A5M8RL64"/>
<evidence type="ECO:0000313" key="2">
    <source>
        <dbReference type="Proteomes" id="UP000324326"/>
    </source>
</evidence>
<dbReference type="Proteomes" id="UP000324326">
    <property type="component" value="Unassembled WGS sequence"/>
</dbReference>